<sequence>MGRPYNPKVPIPVAISDNKMESSHSNTTNASNPQTQTDTPETQSPTQTQNTTSEGLVVGDRRKATKSIIALVLKQHKGVLQIHSPPTLEFVTLGGGHTAPEYKPLECLAMMDSDI</sequence>
<gene>
    <name evidence="2" type="ORF">Prudu_022288</name>
</gene>
<feature type="compositionally biased region" description="Low complexity" evidence="1">
    <location>
        <begin position="32"/>
        <end position="54"/>
    </location>
</feature>
<name>A0A4Y1S0X9_PRUDU</name>
<dbReference type="EMBL" id="AP019304">
    <property type="protein sequence ID" value="BBH09713.1"/>
    <property type="molecule type" value="Genomic_DNA"/>
</dbReference>
<organism evidence="2">
    <name type="scientific">Prunus dulcis</name>
    <name type="common">Almond</name>
    <name type="synonym">Amygdalus dulcis</name>
    <dbReference type="NCBI Taxonomy" id="3755"/>
    <lineage>
        <taxon>Eukaryota</taxon>
        <taxon>Viridiplantae</taxon>
        <taxon>Streptophyta</taxon>
        <taxon>Embryophyta</taxon>
        <taxon>Tracheophyta</taxon>
        <taxon>Spermatophyta</taxon>
        <taxon>Magnoliopsida</taxon>
        <taxon>eudicotyledons</taxon>
        <taxon>Gunneridae</taxon>
        <taxon>Pentapetalae</taxon>
        <taxon>rosids</taxon>
        <taxon>fabids</taxon>
        <taxon>Rosales</taxon>
        <taxon>Rosaceae</taxon>
        <taxon>Amygdaloideae</taxon>
        <taxon>Amygdaleae</taxon>
        <taxon>Prunus</taxon>
    </lineage>
</organism>
<dbReference type="GO" id="GO:0016301">
    <property type="term" value="F:kinase activity"/>
    <property type="evidence" value="ECO:0007669"/>
    <property type="project" value="UniProtKB-KW"/>
</dbReference>
<keyword evidence="2" id="KW-0808">Transferase</keyword>
<evidence type="ECO:0000313" key="2">
    <source>
        <dbReference type="EMBL" id="BBH09713.1"/>
    </source>
</evidence>
<accession>A0A4Y1S0X9</accession>
<dbReference type="AlphaFoldDB" id="A0A4Y1S0X9"/>
<evidence type="ECO:0000256" key="1">
    <source>
        <dbReference type="SAM" id="MobiDB-lite"/>
    </source>
</evidence>
<keyword evidence="2" id="KW-0418">Kinase</keyword>
<feature type="region of interest" description="Disordered" evidence="1">
    <location>
        <begin position="1"/>
        <end position="59"/>
    </location>
</feature>
<protein>
    <submittedName>
        <fullName evidence="2">Lectin protein kinase family protein</fullName>
    </submittedName>
</protein>
<reference evidence="2" key="1">
    <citation type="journal article" date="2019" name="Science">
        <title>Mutation of a bHLH transcription factor allowed almond domestication.</title>
        <authorList>
            <person name="Sanchez-Perez R."/>
            <person name="Pavan S."/>
            <person name="Mazzeo R."/>
            <person name="Moldovan C."/>
            <person name="Aiese Cigliano R."/>
            <person name="Del Cueto J."/>
            <person name="Ricciardi F."/>
            <person name="Lotti C."/>
            <person name="Ricciardi L."/>
            <person name="Dicenta F."/>
            <person name="Lopez-Marques R.L."/>
            <person name="Lindberg Moller B."/>
        </authorList>
    </citation>
    <scope>NUCLEOTIDE SEQUENCE</scope>
</reference>
<proteinExistence type="predicted"/>